<reference evidence="2 4" key="1">
    <citation type="submission" date="2016-05" db="EMBL/GenBank/DDBJ databases">
        <title>Comparative analysis of secretome profiles of manganese(II)-oxidizing ascomycete fungi.</title>
        <authorList>
            <consortium name="DOE Joint Genome Institute"/>
            <person name="Zeiner C.A."/>
            <person name="Purvine S.O."/>
            <person name="Zink E.M."/>
            <person name="Wu S."/>
            <person name="Pasa-Tolic L."/>
            <person name="Chaput D.L."/>
            <person name="Haridas S."/>
            <person name="Grigoriev I.V."/>
            <person name="Santelli C.M."/>
            <person name="Hansel C.M."/>
        </authorList>
    </citation>
    <scope>NUCLEOTIDE SEQUENCE [LARGE SCALE GENOMIC DNA]</scope>
    <source>
        <strain evidence="2 4">SRC1lrK2f</strain>
    </source>
</reference>
<gene>
    <name evidence="3" type="ORF">AA0117_g6893</name>
    <name evidence="2" type="ORF">CC77DRAFT_807823</name>
</gene>
<evidence type="ECO:0000313" key="5">
    <source>
        <dbReference type="Proteomes" id="UP000291422"/>
    </source>
</evidence>
<reference evidence="5" key="2">
    <citation type="journal article" date="2019" name="bioRxiv">
        <title>Genomics, evolutionary history and diagnostics of the Alternaria alternata species group including apple and Asian pear pathotypes.</title>
        <authorList>
            <person name="Armitage A.D."/>
            <person name="Cockerton H.M."/>
            <person name="Sreenivasaprasad S."/>
            <person name="Woodhall J.W."/>
            <person name="Lane C.R."/>
            <person name="Harrison R.J."/>
            <person name="Clarkson J.P."/>
        </authorList>
    </citation>
    <scope>NUCLEOTIDE SEQUENCE [LARGE SCALE GENOMIC DNA]</scope>
    <source>
        <strain evidence="5">FERA 1177</strain>
    </source>
</reference>
<dbReference type="GeneID" id="29118883"/>
<dbReference type="VEuPathDB" id="FungiDB:CC77DRAFT_807823"/>
<evidence type="ECO:0000256" key="1">
    <source>
        <dbReference type="SAM" id="SignalP"/>
    </source>
</evidence>
<reference evidence="3" key="3">
    <citation type="journal article" date="2019" name="J. ISSAAS">
        <title>Genomics, evolutionary history and diagnostics of the Alternaria alternata species group including apple and Asian pear pathotypes.</title>
        <authorList>
            <person name="Armitage A.D."/>
            <person name="Cockerton H.M."/>
            <person name="Sreenivasaprasad S."/>
            <person name="Woodhall J."/>
            <person name="Lane C."/>
            <person name="Harrison R.J."/>
            <person name="Clarkson J.P."/>
        </authorList>
    </citation>
    <scope>NUCLEOTIDE SEQUENCE</scope>
    <source>
        <strain evidence="3">FERA 1177</strain>
    </source>
</reference>
<protein>
    <submittedName>
        <fullName evidence="2">Uncharacterized protein</fullName>
    </submittedName>
</protein>
<dbReference type="Proteomes" id="UP000077248">
    <property type="component" value="Unassembled WGS sequence"/>
</dbReference>
<sequence length="133" mass="14276">MQLTTTLAATLLAFTTAVTAIPSPIPQITLRIYNDQSGANAEATIPADGTPYYISSLFAGKAVDKGAGNIVGTSAQLTKFQDTTKCQLVNLNIPGWIFDIDGRAKNFVDLDGDVTKPIETWLSGFTFHCEKAY</sequence>
<dbReference type="EMBL" id="KV441476">
    <property type="protein sequence ID" value="OAG21576.1"/>
    <property type="molecule type" value="Genomic_DNA"/>
</dbReference>
<proteinExistence type="predicted"/>
<dbReference type="RefSeq" id="XP_018386997.1">
    <property type="nucleotide sequence ID" value="XM_018533289.1"/>
</dbReference>
<dbReference type="KEGG" id="aalt:CC77DRAFT_807823"/>
<feature type="chain" id="PRO_5040569719" evidence="1">
    <location>
        <begin position="21"/>
        <end position="133"/>
    </location>
</feature>
<dbReference type="AlphaFoldDB" id="A0A177DPY6"/>
<dbReference type="Proteomes" id="UP000291422">
    <property type="component" value="Unassembled WGS sequence"/>
</dbReference>
<organism evidence="2 4">
    <name type="scientific">Alternaria alternata</name>
    <name type="common">Alternaria rot fungus</name>
    <name type="synonym">Torula alternata</name>
    <dbReference type="NCBI Taxonomy" id="5599"/>
    <lineage>
        <taxon>Eukaryota</taxon>
        <taxon>Fungi</taxon>
        <taxon>Dikarya</taxon>
        <taxon>Ascomycota</taxon>
        <taxon>Pezizomycotina</taxon>
        <taxon>Dothideomycetes</taxon>
        <taxon>Pleosporomycetidae</taxon>
        <taxon>Pleosporales</taxon>
        <taxon>Pleosporineae</taxon>
        <taxon>Pleosporaceae</taxon>
        <taxon>Alternaria</taxon>
        <taxon>Alternaria sect. Alternaria</taxon>
        <taxon>Alternaria alternata complex</taxon>
    </lineage>
</organism>
<feature type="signal peptide" evidence="1">
    <location>
        <begin position="1"/>
        <end position="20"/>
    </location>
</feature>
<evidence type="ECO:0000313" key="3">
    <source>
        <dbReference type="EMBL" id="RYN74575.1"/>
    </source>
</evidence>
<keyword evidence="4" id="KW-1185">Reference proteome</keyword>
<evidence type="ECO:0000313" key="4">
    <source>
        <dbReference type="Proteomes" id="UP000077248"/>
    </source>
</evidence>
<accession>A0A177DPY6</accession>
<evidence type="ECO:0000313" key="2">
    <source>
        <dbReference type="EMBL" id="OAG21576.1"/>
    </source>
</evidence>
<keyword evidence="1" id="KW-0732">Signal</keyword>
<dbReference type="EMBL" id="PDXD01000017">
    <property type="protein sequence ID" value="RYN74575.1"/>
    <property type="molecule type" value="Genomic_DNA"/>
</dbReference>
<name>A0A177DPY6_ALTAL</name>
<dbReference type="OMA" id="DGRAKNF"/>